<evidence type="ECO:0000313" key="2">
    <source>
        <dbReference type="Proteomes" id="UP000268469"/>
    </source>
</evidence>
<accession>A0A660SLV3</accession>
<proteinExistence type="predicted"/>
<dbReference type="Gene3D" id="2.130.10.10">
    <property type="entry name" value="YVTN repeat-like/Quinoprotein amine dehydrogenase"/>
    <property type="match status" value="3"/>
</dbReference>
<name>A0A660SLV3_UNCW3</name>
<comment type="caution">
    <text evidence="1">The sequence shown here is derived from an EMBL/GenBank/DDBJ whole genome shotgun (WGS) entry which is preliminary data.</text>
</comment>
<sequence>MLLELLFAITLSLDTVITHPRMIAPKSVYISPDGQTAYINNLEGMNTLIYDVATRKVKGIIQHRGKPVESCFTRGGRYVWISYYRLIGPGYPPCPEWRKYKTRSIVVVYDTLKEKIVKEIKVGVIPKIIRTSPDGRYVLVSNWNSHSVSVIDADSFRVVKEIRVGWVPRGISFSLDSHYAYVVNMGGFTISKIDLDSLRVVEVIKKGVGNRPRHIVTTPDSQYMLFSCHGDGHIRKLDLRADSIVGKIKVGRQPRTIVLDPEGNYLFVVNYRSNSISVVDIKKMEVVAEARAGIKPVGCDLTPDGKELWVTNYGSGSVYIYKIDYSKG</sequence>
<dbReference type="InterPro" id="IPR011964">
    <property type="entry name" value="YVTN_b-propeller_repeat"/>
</dbReference>
<dbReference type="Proteomes" id="UP000268469">
    <property type="component" value="Unassembled WGS sequence"/>
</dbReference>
<reference evidence="1 2" key="1">
    <citation type="submission" date="2018-06" db="EMBL/GenBank/DDBJ databases">
        <title>Extensive metabolic versatility and redundancy in microbially diverse, dynamic hydrothermal sediments.</title>
        <authorList>
            <person name="Dombrowski N."/>
            <person name="Teske A."/>
            <person name="Baker B.J."/>
        </authorList>
    </citation>
    <scope>NUCLEOTIDE SEQUENCE [LARGE SCALE GENOMIC DNA]</scope>
    <source>
        <strain evidence="1">B36_G15</strain>
    </source>
</reference>
<dbReference type="InterPro" id="IPR019405">
    <property type="entry name" value="Lactonase_7-beta_prop"/>
</dbReference>
<dbReference type="EMBL" id="QNBE01000001">
    <property type="protein sequence ID" value="RKX71825.1"/>
    <property type="molecule type" value="Genomic_DNA"/>
</dbReference>
<protein>
    <recommendedName>
        <fullName evidence="3">YncE family protein</fullName>
    </recommendedName>
</protein>
<dbReference type="NCBIfam" id="TIGR02276">
    <property type="entry name" value="beta_rpt_yvtn"/>
    <property type="match status" value="1"/>
</dbReference>
<evidence type="ECO:0000313" key="1">
    <source>
        <dbReference type="EMBL" id="RKX71825.1"/>
    </source>
</evidence>
<dbReference type="InterPro" id="IPR011045">
    <property type="entry name" value="N2O_reductase_N"/>
</dbReference>
<dbReference type="Pfam" id="PF02239">
    <property type="entry name" value="Cytochrom_D1"/>
    <property type="match status" value="1"/>
</dbReference>
<dbReference type="InterPro" id="IPR015943">
    <property type="entry name" value="WD40/YVTN_repeat-like_dom_sf"/>
</dbReference>
<dbReference type="PANTHER" id="PTHR47197">
    <property type="entry name" value="PROTEIN NIRF"/>
    <property type="match status" value="1"/>
</dbReference>
<dbReference type="PANTHER" id="PTHR47197:SF3">
    <property type="entry name" value="DIHYDRO-HEME D1 DEHYDROGENASE"/>
    <property type="match status" value="1"/>
</dbReference>
<gene>
    <name evidence="1" type="ORF">DRP53_00085</name>
</gene>
<organism evidence="1 2">
    <name type="scientific">candidate division WOR-3 bacterium</name>
    <dbReference type="NCBI Taxonomy" id="2052148"/>
    <lineage>
        <taxon>Bacteria</taxon>
        <taxon>Bacteria division WOR-3</taxon>
    </lineage>
</organism>
<dbReference type="InterPro" id="IPR051200">
    <property type="entry name" value="Host-pathogen_enzymatic-act"/>
</dbReference>
<evidence type="ECO:0008006" key="3">
    <source>
        <dbReference type="Google" id="ProtNLM"/>
    </source>
</evidence>
<dbReference type="Pfam" id="PF10282">
    <property type="entry name" value="Lactonase"/>
    <property type="match status" value="1"/>
</dbReference>
<dbReference type="AlphaFoldDB" id="A0A660SLV3"/>
<dbReference type="SUPFAM" id="SSF50974">
    <property type="entry name" value="Nitrous oxide reductase, N-terminal domain"/>
    <property type="match status" value="1"/>
</dbReference>